<reference evidence="3" key="1">
    <citation type="submission" date="2018-04" db="EMBL/GenBank/DDBJ databases">
        <title>WGS assembly of Panicum hallii.</title>
        <authorList>
            <person name="Lovell J."/>
            <person name="Jenkins J."/>
            <person name="Lowry D."/>
            <person name="Mamidi S."/>
            <person name="Sreedasyam A."/>
            <person name="Weng X."/>
            <person name="Barry K."/>
            <person name="Bonette J."/>
            <person name="Campitelli B."/>
            <person name="Daum C."/>
            <person name="Gordon S."/>
            <person name="Gould B."/>
            <person name="Lipzen A."/>
            <person name="Macqueen A."/>
            <person name="Palacio-Mejia J."/>
            <person name="Plott C."/>
            <person name="Shakirov E."/>
            <person name="Shu S."/>
            <person name="Yoshinaga Y."/>
            <person name="Zane M."/>
            <person name="Rokhsar D."/>
            <person name="Grimwood J."/>
            <person name="Schmutz J."/>
            <person name="Juenger T."/>
        </authorList>
    </citation>
    <scope>NUCLEOTIDE SEQUENCE [LARGE SCALE GENOMIC DNA]</scope>
    <source>
        <strain evidence="3">FIL2</strain>
    </source>
</reference>
<keyword evidence="2" id="KW-0472">Membrane</keyword>
<keyword evidence="2" id="KW-0812">Transmembrane</keyword>
<feature type="compositionally biased region" description="Acidic residues" evidence="1">
    <location>
        <begin position="1"/>
        <end position="11"/>
    </location>
</feature>
<organism evidence="3">
    <name type="scientific">Panicum hallii</name>
    <dbReference type="NCBI Taxonomy" id="206008"/>
    <lineage>
        <taxon>Eukaryota</taxon>
        <taxon>Viridiplantae</taxon>
        <taxon>Streptophyta</taxon>
        <taxon>Embryophyta</taxon>
        <taxon>Tracheophyta</taxon>
        <taxon>Spermatophyta</taxon>
        <taxon>Magnoliopsida</taxon>
        <taxon>Liliopsida</taxon>
        <taxon>Poales</taxon>
        <taxon>Poaceae</taxon>
        <taxon>PACMAD clade</taxon>
        <taxon>Panicoideae</taxon>
        <taxon>Panicodae</taxon>
        <taxon>Paniceae</taxon>
        <taxon>Panicinae</taxon>
        <taxon>Panicum</taxon>
        <taxon>Panicum sect. Panicum</taxon>
    </lineage>
</organism>
<name>A0A2S3IEK5_9POAL</name>
<dbReference type="PANTHER" id="PTHR31170">
    <property type="entry name" value="BNAC04G53230D PROTEIN"/>
    <property type="match status" value="1"/>
</dbReference>
<evidence type="ECO:0000313" key="3">
    <source>
        <dbReference type="EMBL" id="PAN42937.1"/>
    </source>
</evidence>
<feature type="transmembrane region" description="Helical" evidence="2">
    <location>
        <begin position="464"/>
        <end position="488"/>
    </location>
</feature>
<feature type="compositionally biased region" description="Basic and acidic residues" evidence="1">
    <location>
        <begin position="26"/>
        <end position="43"/>
    </location>
</feature>
<dbReference type="Pfam" id="PF03140">
    <property type="entry name" value="DUF247"/>
    <property type="match status" value="1"/>
</dbReference>
<sequence>MEEVSAGEAAEENGIGSSSVVETETQDIKTLQHDVRAKEKLSSMDDDEGSGGGTTRPPEEMKGSCGSWIVEMEELGFKADTPGDTATACCQQKPSIYRVPEWIQGFTNRSAYRPRLVSFGPFHHGAPDLVPMEEHKLQAVLHLVKRSGKPLAEFTASIEEVVEDLLGAYDKLDVKWRWKSRGGFVKMMVMDGCFLLEFMQSSCDYAPNNPIFCYHGLLTMCSDIRSDMVVMENQLPLLVLQRLVAVRDDRDPSAAQINSMVLGFLDSKYHETNAFESLGLYPLDLCLHPLDLLHRSFCGPPPFHVSGSGEWEATMPPAAELSEAGIHFKGSKTHFIHDIDFEDGVLSMPRFEAHDGTEKNLLNLLAFEKLHPGTGYAVLSYVFFMDNMISTERDVALLRSKELVENLLSSDKELAKLVNSLGNGAVLNPSSKLNDVQRMVKGHCKKPWNRWRASFVHKYLSSPWVFISLMAAIFLLAITVLQTVYSVLSFYTKS</sequence>
<protein>
    <submittedName>
        <fullName evidence="3">Uncharacterized protein</fullName>
    </submittedName>
</protein>
<keyword evidence="2" id="KW-1133">Transmembrane helix</keyword>
<evidence type="ECO:0000256" key="2">
    <source>
        <dbReference type="SAM" id="Phobius"/>
    </source>
</evidence>
<proteinExistence type="predicted"/>
<gene>
    <name evidence="3" type="ORF">PAHAL_8G200000</name>
</gene>
<dbReference type="InterPro" id="IPR004158">
    <property type="entry name" value="DUF247_pln"/>
</dbReference>
<dbReference type="EMBL" id="CM008053">
    <property type="protein sequence ID" value="PAN42937.1"/>
    <property type="molecule type" value="Genomic_DNA"/>
</dbReference>
<dbReference type="Proteomes" id="UP000243499">
    <property type="component" value="Chromosome 8"/>
</dbReference>
<accession>A0A2S3IEK5</accession>
<evidence type="ECO:0000256" key="1">
    <source>
        <dbReference type="SAM" id="MobiDB-lite"/>
    </source>
</evidence>
<feature type="region of interest" description="Disordered" evidence="1">
    <location>
        <begin position="1"/>
        <end position="63"/>
    </location>
</feature>
<dbReference type="AlphaFoldDB" id="A0A2S3IEK5"/>
<dbReference type="Gramene" id="PAN42937">
    <property type="protein sequence ID" value="PAN42937"/>
    <property type="gene ID" value="PAHAL_8G200000"/>
</dbReference>
<dbReference type="PANTHER" id="PTHR31170:SF18">
    <property type="entry name" value="(WILD MALAYSIAN BANANA) HYPOTHETICAL PROTEIN"/>
    <property type="match status" value="1"/>
</dbReference>